<comment type="caution">
    <text evidence="1">The sequence shown here is derived from an EMBL/GenBank/DDBJ whole genome shotgun (WGS) entry which is preliminary data.</text>
</comment>
<proteinExistence type="predicted"/>
<sequence>MDFSTSTRSCFTCAGVWPLFCVNFTSPSISQWNCPGYVFCLVQLLGLAFLNPSPGVILAARPIIRYEEESSWGGDRLQDGEKKYFQGQEIVLIKRSSQARDCPNRGAAKCYNCGNEGHLSRDCPEGPKDNKTCYRCGQGGHISRDCPQSGNPIGGGQGGSQECYKVCGKVGHIARNCPDAYGGNSYGGGYGGGQGKTCYSCGGYGHMSRECVNGSKCYNCGENGHFSRDCPKESSGGEKICYKCQQPGHIQSACPNVTN</sequence>
<dbReference type="Proteomes" id="UP001143856">
    <property type="component" value="Unassembled WGS sequence"/>
</dbReference>
<organism evidence="1 2">
    <name type="scientific">Xylaria curta</name>
    <dbReference type="NCBI Taxonomy" id="42375"/>
    <lineage>
        <taxon>Eukaryota</taxon>
        <taxon>Fungi</taxon>
        <taxon>Dikarya</taxon>
        <taxon>Ascomycota</taxon>
        <taxon>Pezizomycotina</taxon>
        <taxon>Sordariomycetes</taxon>
        <taxon>Xylariomycetidae</taxon>
        <taxon>Xylariales</taxon>
        <taxon>Xylariaceae</taxon>
        <taxon>Xylaria</taxon>
    </lineage>
</organism>
<evidence type="ECO:0000313" key="1">
    <source>
        <dbReference type="EMBL" id="KAJ2985279.1"/>
    </source>
</evidence>
<name>A0ACC1P377_9PEZI</name>
<reference evidence="1" key="1">
    <citation type="submission" date="2022-10" db="EMBL/GenBank/DDBJ databases">
        <title>Genome Sequence of Xylaria curta.</title>
        <authorList>
            <person name="Buettner E."/>
        </authorList>
    </citation>
    <scope>NUCLEOTIDE SEQUENCE</scope>
    <source>
        <strain evidence="1">Babe10</strain>
    </source>
</reference>
<accession>A0ACC1P377</accession>
<keyword evidence="2" id="KW-1185">Reference proteome</keyword>
<evidence type="ECO:0000313" key="2">
    <source>
        <dbReference type="Proteomes" id="UP001143856"/>
    </source>
</evidence>
<protein>
    <submittedName>
        <fullName evidence="1">Uncharacterized protein</fullName>
    </submittedName>
</protein>
<dbReference type="EMBL" id="JAPDGR010001131">
    <property type="protein sequence ID" value="KAJ2985279.1"/>
    <property type="molecule type" value="Genomic_DNA"/>
</dbReference>
<gene>
    <name evidence="1" type="ORF">NUW58_g5622</name>
</gene>